<evidence type="ECO:0000313" key="2">
    <source>
        <dbReference type="Proteomes" id="UP001597340"/>
    </source>
</evidence>
<accession>A0ABW4DIU7</accession>
<dbReference type="Proteomes" id="UP001597340">
    <property type="component" value="Unassembled WGS sequence"/>
</dbReference>
<gene>
    <name evidence="1" type="ORF">ACFQ5D_20890</name>
</gene>
<dbReference type="RefSeq" id="WP_377570827.1">
    <property type="nucleotide sequence ID" value="NZ_JBHTNZ010000042.1"/>
</dbReference>
<protein>
    <submittedName>
        <fullName evidence="1">Uncharacterized protein</fullName>
    </submittedName>
</protein>
<name>A0ABW4DIU7_9BACL</name>
<evidence type="ECO:0000313" key="1">
    <source>
        <dbReference type="EMBL" id="MFD1463756.1"/>
    </source>
</evidence>
<organism evidence="1 2">
    <name type="scientific">Paenibacillus farraposensis</name>
    <dbReference type="NCBI Taxonomy" id="2807095"/>
    <lineage>
        <taxon>Bacteria</taxon>
        <taxon>Bacillati</taxon>
        <taxon>Bacillota</taxon>
        <taxon>Bacilli</taxon>
        <taxon>Bacillales</taxon>
        <taxon>Paenibacillaceae</taxon>
        <taxon>Paenibacillus</taxon>
    </lineage>
</organism>
<dbReference type="EMBL" id="JBHTNZ010000042">
    <property type="protein sequence ID" value="MFD1463756.1"/>
    <property type="molecule type" value="Genomic_DNA"/>
</dbReference>
<keyword evidence="2" id="KW-1185">Reference proteome</keyword>
<sequence length="20" mass="2518">MEFRRKFPNIELNVYSKSMK</sequence>
<comment type="caution">
    <text evidence="1">The sequence shown here is derived from an EMBL/GenBank/DDBJ whole genome shotgun (WGS) entry which is preliminary data.</text>
</comment>
<proteinExistence type="predicted"/>
<reference evidence="2" key="1">
    <citation type="journal article" date="2019" name="Int. J. Syst. Evol. Microbiol.">
        <title>The Global Catalogue of Microorganisms (GCM) 10K type strain sequencing project: providing services to taxonomists for standard genome sequencing and annotation.</title>
        <authorList>
            <consortium name="The Broad Institute Genomics Platform"/>
            <consortium name="The Broad Institute Genome Sequencing Center for Infectious Disease"/>
            <person name="Wu L."/>
            <person name="Ma J."/>
        </authorList>
    </citation>
    <scope>NUCLEOTIDE SEQUENCE [LARGE SCALE GENOMIC DNA]</scope>
    <source>
        <strain evidence="2">CCM 9147</strain>
    </source>
</reference>